<name>A0A1V8TV71_9PEZI</name>
<reference evidence="2" key="1">
    <citation type="submission" date="2017-03" db="EMBL/GenBank/DDBJ databases">
        <title>Genomes of endolithic fungi from Antarctica.</title>
        <authorList>
            <person name="Coleine C."/>
            <person name="Masonjones S."/>
            <person name="Stajich J.E."/>
        </authorList>
    </citation>
    <scope>NUCLEOTIDE SEQUENCE [LARGE SCALE GENOMIC DNA]</scope>
    <source>
        <strain evidence="2">CCFEE 5527</strain>
    </source>
</reference>
<dbReference type="OrthoDB" id="67965at2759"/>
<dbReference type="PROSITE" id="PS50244">
    <property type="entry name" value="S5A_REDUCTASE"/>
    <property type="match status" value="1"/>
</dbReference>
<dbReference type="GO" id="GO:0016020">
    <property type="term" value="C:membrane"/>
    <property type="evidence" value="ECO:0007669"/>
    <property type="project" value="TreeGrafter"/>
</dbReference>
<proteinExistence type="predicted"/>
<dbReference type="AlphaFoldDB" id="A0A1V8TV71"/>
<dbReference type="PANTHER" id="PTHR32251:SF15">
    <property type="entry name" value="3-OXO-5-ALPHA-STEROID 4-DEHYDROGENASE (DUF1295)"/>
    <property type="match status" value="1"/>
</dbReference>
<accession>A0A1V8TV71</accession>
<sequence length="272" mass="29477">MAPSKSGDSYSASSSKRDMIARGVKKPNNIGTATFVGARALDPFLQYSILGQGLGNGLISRLGGEVLPQGPPLITNSFLDSAIGLSPYRTILFAMSAGSMLKQNITVLAYTQEEVTLQTGLIVGAFNAATNSVNSLLFVCRQTSASTNGEHFPQSPLIVGSILYATGIAVELGSEVQRAIWKRDPANKGKVYEGGLFGLSRHVNYLGYTMWRGGYALAAGGWVWGAITAGFFAYDFTQRGIPVLQHYLEEKYGKQYDHYKQAVPYKFVPYVY</sequence>
<dbReference type="Proteomes" id="UP000192596">
    <property type="component" value="Unassembled WGS sequence"/>
</dbReference>
<protein>
    <submittedName>
        <fullName evidence="1">Uncharacterized protein</fullName>
    </submittedName>
</protein>
<dbReference type="PANTHER" id="PTHR32251">
    <property type="entry name" value="3-OXO-5-ALPHA-STEROID 4-DEHYDROGENASE"/>
    <property type="match status" value="1"/>
</dbReference>
<dbReference type="InParanoid" id="A0A1V8TV71"/>
<dbReference type="Gene3D" id="1.20.120.1630">
    <property type="match status" value="1"/>
</dbReference>
<gene>
    <name evidence="1" type="ORF">B0A48_00620</name>
</gene>
<keyword evidence="2" id="KW-1185">Reference proteome</keyword>
<dbReference type="Pfam" id="PF06966">
    <property type="entry name" value="DUF1295"/>
    <property type="match status" value="1"/>
</dbReference>
<dbReference type="InterPro" id="IPR010721">
    <property type="entry name" value="UstE-like"/>
</dbReference>
<evidence type="ECO:0000313" key="1">
    <source>
        <dbReference type="EMBL" id="OQO15237.1"/>
    </source>
</evidence>
<dbReference type="EMBL" id="NAJO01000001">
    <property type="protein sequence ID" value="OQO15237.1"/>
    <property type="molecule type" value="Genomic_DNA"/>
</dbReference>
<evidence type="ECO:0000313" key="2">
    <source>
        <dbReference type="Proteomes" id="UP000192596"/>
    </source>
</evidence>
<dbReference type="STRING" id="1507870.A0A1V8TV71"/>
<organism evidence="1 2">
    <name type="scientific">Cryoendolithus antarcticus</name>
    <dbReference type="NCBI Taxonomy" id="1507870"/>
    <lineage>
        <taxon>Eukaryota</taxon>
        <taxon>Fungi</taxon>
        <taxon>Dikarya</taxon>
        <taxon>Ascomycota</taxon>
        <taxon>Pezizomycotina</taxon>
        <taxon>Dothideomycetes</taxon>
        <taxon>Dothideomycetidae</taxon>
        <taxon>Cladosporiales</taxon>
        <taxon>Cladosporiaceae</taxon>
        <taxon>Cryoendolithus</taxon>
    </lineage>
</organism>
<comment type="caution">
    <text evidence="1">The sequence shown here is derived from an EMBL/GenBank/DDBJ whole genome shotgun (WGS) entry which is preliminary data.</text>
</comment>